<keyword evidence="3" id="KW-0028">Amino-acid biosynthesis</keyword>
<dbReference type="GO" id="GO:0003861">
    <property type="term" value="F:3-isopropylmalate dehydratase activity"/>
    <property type="evidence" value="ECO:0007669"/>
    <property type="project" value="UniProtKB-UniRule"/>
</dbReference>
<reference evidence="5 6" key="1">
    <citation type="journal article" date="2016" name="Sci. Rep.">
        <title>Metabolic traits of an uncultured archaeal lineage -MSBL1- from brine pools of the Red Sea.</title>
        <authorList>
            <person name="Mwirichia R."/>
            <person name="Alam I."/>
            <person name="Rashid M."/>
            <person name="Vinu M."/>
            <person name="Ba-Alawi W."/>
            <person name="Anthony Kamau A."/>
            <person name="Kamanda Ngugi D."/>
            <person name="Goker M."/>
            <person name="Klenk H.P."/>
            <person name="Bajic V."/>
            <person name="Stingl U."/>
        </authorList>
    </citation>
    <scope>NUCLEOTIDE SEQUENCE [LARGE SCALE GENOMIC DNA]</scope>
    <source>
        <strain evidence="5">SCGC-AAA259A05</strain>
    </source>
</reference>
<dbReference type="CDD" id="cd01577">
    <property type="entry name" value="IPMI_Swivel"/>
    <property type="match status" value="1"/>
</dbReference>
<dbReference type="NCBIfam" id="TIGR02087">
    <property type="entry name" value="LEUD_arch"/>
    <property type="match status" value="1"/>
</dbReference>
<protein>
    <recommendedName>
        <fullName evidence="3">3-isopropylmalate dehydratase small subunit</fullName>
        <ecNumber evidence="3">4.2.1.33</ecNumber>
    </recommendedName>
    <alternativeName>
        <fullName evidence="3">Alpha-IPM isomerase</fullName>
        <shortName evidence="3">IPMI</shortName>
    </alternativeName>
    <alternativeName>
        <fullName evidence="3">Isopropylmalate isomerase</fullName>
    </alternativeName>
</protein>
<accession>A0A133UAT4</accession>
<keyword evidence="6" id="KW-1185">Reference proteome</keyword>
<comment type="similarity">
    <text evidence="1 3">Belongs to the LeuD family. LeuD type 2 subfamily.</text>
</comment>
<dbReference type="GO" id="GO:0009098">
    <property type="term" value="P:L-leucine biosynthetic process"/>
    <property type="evidence" value="ECO:0007669"/>
    <property type="project" value="UniProtKB-UniRule"/>
</dbReference>
<dbReference type="PANTHER" id="PTHR43345:SF2">
    <property type="entry name" value="3-ISOPROPYLMALATE DEHYDRATASE SMALL SUBUNIT 1"/>
    <property type="match status" value="1"/>
</dbReference>
<evidence type="ECO:0000313" key="6">
    <source>
        <dbReference type="Proteomes" id="UP000070163"/>
    </source>
</evidence>
<dbReference type="InterPro" id="IPR000573">
    <property type="entry name" value="AconitaseA/IPMdHydase_ssu_swvl"/>
</dbReference>
<comment type="catalytic activity">
    <reaction evidence="3">
        <text>(2R,3S)-3-isopropylmalate = (2S)-2-isopropylmalate</text>
        <dbReference type="Rhea" id="RHEA:32287"/>
        <dbReference type="ChEBI" id="CHEBI:1178"/>
        <dbReference type="ChEBI" id="CHEBI:35121"/>
        <dbReference type="EC" id="4.2.1.33"/>
    </reaction>
</comment>
<sequence length="158" mass="17228">MSKAWVFGDNISTDLIVPGQYLVKRDPESLAEHAMEGVDPEFSEKVERGDVIVAGENFGCGSSREHAPIALKAIGISGVVAESFARIFYRNAINQGIPVLTCEGIKAEFKTGDKIEINWRKGIIKNLTSGKNFDTVPLPSLLKEIVKVGGLLEQLKKD</sequence>
<gene>
    <name evidence="3" type="primary">leuD</name>
    <name evidence="5" type="ORF">AKJ57_01670</name>
</gene>
<organism evidence="5 6">
    <name type="scientific">candidate division MSBL1 archaeon SCGC-AAA259A05</name>
    <dbReference type="NCBI Taxonomy" id="1698259"/>
    <lineage>
        <taxon>Archaea</taxon>
        <taxon>Methanobacteriati</taxon>
        <taxon>Methanobacteriota</taxon>
        <taxon>candidate division MSBL1</taxon>
    </lineage>
</organism>
<dbReference type="InterPro" id="IPR015928">
    <property type="entry name" value="Aconitase/3IPM_dehydase_swvl"/>
</dbReference>
<dbReference type="InterPro" id="IPR050075">
    <property type="entry name" value="LeuD"/>
</dbReference>
<dbReference type="EC" id="4.2.1.33" evidence="3"/>
<dbReference type="UniPathway" id="UPA00048">
    <property type="reaction ID" value="UER00071"/>
</dbReference>
<dbReference type="AlphaFoldDB" id="A0A133UAT4"/>
<dbReference type="PATRIC" id="fig|1698259.3.peg.216"/>
<comment type="caution">
    <text evidence="5">The sequence shown here is derived from an EMBL/GenBank/DDBJ whole genome shotgun (WGS) entry which is preliminary data.</text>
</comment>
<feature type="domain" description="Aconitase A/isopropylmalate dehydratase small subunit swivel" evidence="4">
    <location>
        <begin position="34"/>
        <end position="97"/>
    </location>
</feature>
<evidence type="ECO:0000313" key="5">
    <source>
        <dbReference type="EMBL" id="KXA91304.1"/>
    </source>
</evidence>
<evidence type="ECO:0000259" key="4">
    <source>
        <dbReference type="Pfam" id="PF00694"/>
    </source>
</evidence>
<keyword evidence="3" id="KW-0100">Branched-chain amino acid biosynthesis</keyword>
<dbReference type="SUPFAM" id="SSF52016">
    <property type="entry name" value="LeuD/IlvD-like"/>
    <property type="match status" value="1"/>
</dbReference>
<dbReference type="HAMAP" id="MF_01032">
    <property type="entry name" value="LeuD_type2"/>
    <property type="match status" value="1"/>
</dbReference>
<dbReference type="InterPro" id="IPR011827">
    <property type="entry name" value="LeuD_type2/HacB/DmdB"/>
</dbReference>
<dbReference type="InterPro" id="IPR033940">
    <property type="entry name" value="IPMI_Swivel"/>
</dbReference>
<proteinExistence type="inferred from homology"/>
<dbReference type="Proteomes" id="UP000070163">
    <property type="component" value="Unassembled WGS sequence"/>
</dbReference>
<evidence type="ECO:0000256" key="2">
    <source>
        <dbReference type="ARBA" id="ARBA00023239"/>
    </source>
</evidence>
<dbReference type="EMBL" id="LHXJ01000013">
    <property type="protein sequence ID" value="KXA91304.1"/>
    <property type="molecule type" value="Genomic_DNA"/>
</dbReference>
<comment type="function">
    <text evidence="3">Catalyzes the isomerization between 2-isopropylmalate and 3-isopropylmalate, via the formation of 2-isopropylmaleate.</text>
</comment>
<evidence type="ECO:0000256" key="3">
    <source>
        <dbReference type="HAMAP-Rule" id="MF_01032"/>
    </source>
</evidence>
<comment type="pathway">
    <text evidence="3">Amino-acid biosynthesis; L-leucine biosynthesis; L-leucine from 3-methyl-2-oxobutanoate: step 2/4.</text>
</comment>
<keyword evidence="3" id="KW-0432">Leucine biosynthesis</keyword>
<evidence type="ECO:0000256" key="1">
    <source>
        <dbReference type="ARBA" id="ARBA00009869"/>
    </source>
</evidence>
<dbReference type="Pfam" id="PF00694">
    <property type="entry name" value="Aconitase_C"/>
    <property type="match status" value="1"/>
</dbReference>
<comment type="subunit">
    <text evidence="3">Heterodimer of LeuC and LeuD.</text>
</comment>
<name>A0A133UAT4_9EURY</name>
<dbReference type="PANTHER" id="PTHR43345">
    <property type="entry name" value="3-ISOPROPYLMALATE DEHYDRATASE SMALL SUBUNIT 2-RELATED-RELATED"/>
    <property type="match status" value="1"/>
</dbReference>
<keyword evidence="2 3" id="KW-0456">Lyase</keyword>
<dbReference type="Gene3D" id="3.20.19.10">
    <property type="entry name" value="Aconitase, domain 4"/>
    <property type="match status" value="1"/>
</dbReference>